<dbReference type="EMBL" id="JANYMP010000026">
    <property type="protein sequence ID" value="MCS7482732.1"/>
    <property type="molecule type" value="Genomic_DNA"/>
</dbReference>
<name>A0A9X3AI85_9PSEU</name>
<dbReference type="PANTHER" id="PTHR38733:SF1">
    <property type="entry name" value="TYPE IV METHYL-DIRECTED RESTRICTION ENZYME ECOKMCRBC"/>
    <property type="match status" value="1"/>
</dbReference>
<sequence length="411" mass="45325">MRRRHDLVEQQDFALGQEEVSDADLELLTGKAAKDLFSMSRTREGWSLRVKGVAGVLVLDRVTLAIRPKFDVSGEMLLSWLNYATTPHSREVDRRRTWSPGASGLVDLIITAFLHECRTLLRGQLRKDYRRRETVDVVLRGRLDFAKQATRRFGVLDKLHVTAFDRQIDVWENQVCGAALLRAARLAGSTVLSRDAADLATQFPTCTTTAARAALARARHHRMNHRYQPAHAWAGILLNAGGVSDLLAAGSLTAGSLLLDMNRLWEAVVRRMVVDAARLAGATVVAGTGANATRVHRPGHSSSTLMPDVLVRSRSGLLAVDAKYKRFDRHAVHRDDIYQLLAYASAYRAPGIPRAVIVHPTCGVPVNQRQRVEFRLSPLAHIDVVGTAVDQHPADGVPRLAEALFGQSEVT</sequence>
<dbReference type="InterPro" id="IPR019292">
    <property type="entry name" value="McrC"/>
</dbReference>
<accession>A0A9X3AI85</accession>
<dbReference type="Pfam" id="PF10117">
    <property type="entry name" value="McrBC"/>
    <property type="match status" value="1"/>
</dbReference>
<keyword evidence="2" id="KW-1185">Reference proteome</keyword>
<dbReference type="AlphaFoldDB" id="A0A9X3AI85"/>
<reference evidence="1" key="1">
    <citation type="submission" date="2022-08" db="EMBL/GenBank/DDBJ databases">
        <authorList>
            <person name="Tistechok S."/>
            <person name="Samborskyy M."/>
            <person name="Roman I."/>
        </authorList>
    </citation>
    <scope>NUCLEOTIDE SEQUENCE</scope>
    <source>
        <strain evidence="1">DSM 103496</strain>
    </source>
</reference>
<comment type="caution">
    <text evidence="1">The sequence shown here is derived from an EMBL/GenBank/DDBJ whole genome shotgun (WGS) entry which is preliminary data.</text>
</comment>
<evidence type="ECO:0000313" key="2">
    <source>
        <dbReference type="Proteomes" id="UP001141259"/>
    </source>
</evidence>
<gene>
    <name evidence="1" type="ORF">NZH93_38300</name>
</gene>
<evidence type="ECO:0000313" key="1">
    <source>
        <dbReference type="EMBL" id="MCS7482732.1"/>
    </source>
</evidence>
<proteinExistence type="predicted"/>
<dbReference type="Proteomes" id="UP001141259">
    <property type="component" value="Unassembled WGS sequence"/>
</dbReference>
<organism evidence="1 2">
    <name type="scientific">Umezawaea endophytica</name>
    <dbReference type="NCBI Taxonomy" id="1654476"/>
    <lineage>
        <taxon>Bacteria</taxon>
        <taxon>Bacillati</taxon>
        <taxon>Actinomycetota</taxon>
        <taxon>Actinomycetes</taxon>
        <taxon>Pseudonocardiales</taxon>
        <taxon>Pseudonocardiaceae</taxon>
        <taxon>Umezawaea</taxon>
    </lineage>
</organism>
<protein>
    <submittedName>
        <fullName evidence="1">McrC family protein</fullName>
    </submittedName>
</protein>
<dbReference type="RefSeq" id="WP_259628197.1">
    <property type="nucleotide sequence ID" value="NZ_JANYMP010000026.1"/>
</dbReference>
<dbReference type="PANTHER" id="PTHR38733">
    <property type="entry name" value="PROTEIN MCRC"/>
    <property type="match status" value="1"/>
</dbReference>